<name>A0A6P8X0G6_DROAB</name>
<dbReference type="SUPFAM" id="SSF47769">
    <property type="entry name" value="SAM/Pointed domain"/>
    <property type="match status" value="1"/>
</dbReference>
<dbReference type="RefSeq" id="XP_034109576.1">
    <property type="nucleotide sequence ID" value="XM_034253685.2"/>
</dbReference>
<sequence>MAESCTPKNRPKLCLMQNSLNVNSINVRCFSPIIGDFRSPNLSPITNMRASKSPISPMHFKKPMEKPQQQQQQQPTTHQQQALPPKIKFSVHEKKKKKQPREEENNNNNSLDCFMDDTSNSSIETSLCKETRRRSLQVANHNYVINHANNLKEVLLLVGLEQYLDKFEKSRIDMIDLVSMKRSDLKKIGLCKNEDCDRILDALKEL</sequence>
<dbReference type="InterPro" id="IPR001660">
    <property type="entry name" value="SAM"/>
</dbReference>
<dbReference type="CDD" id="cd09487">
    <property type="entry name" value="SAM_superfamily"/>
    <property type="match status" value="1"/>
</dbReference>
<dbReference type="GeneID" id="117571512"/>
<feature type="region of interest" description="Disordered" evidence="1">
    <location>
        <begin position="41"/>
        <end position="117"/>
    </location>
</feature>
<evidence type="ECO:0000256" key="1">
    <source>
        <dbReference type="SAM" id="MobiDB-lite"/>
    </source>
</evidence>
<dbReference type="AlphaFoldDB" id="A0A6P8X0G6"/>
<keyword evidence="3" id="KW-1185">Reference proteome</keyword>
<feature type="compositionally biased region" description="Low complexity" evidence="1">
    <location>
        <begin position="67"/>
        <end position="81"/>
    </location>
</feature>
<dbReference type="Pfam" id="PF00536">
    <property type="entry name" value="SAM_1"/>
    <property type="match status" value="1"/>
</dbReference>
<accession>A0A6P8X0G6</accession>
<organism evidence="3 4">
    <name type="scientific">Drosophila albomicans</name>
    <name type="common">Fruit fly</name>
    <dbReference type="NCBI Taxonomy" id="7291"/>
    <lineage>
        <taxon>Eukaryota</taxon>
        <taxon>Metazoa</taxon>
        <taxon>Ecdysozoa</taxon>
        <taxon>Arthropoda</taxon>
        <taxon>Hexapoda</taxon>
        <taxon>Insecta</taxon>
        <taxon>Pterygota</taxon>
        <taxon>Neoptera</taxon>
        <taxon>Endopterygota</taxon>
        <taxon>Diptera</taxon>
        <taxon>Brachycera</taxon>
        <taxon>Muscomorpha</taxon>
        <taxon>Ephydroidea</taxon>
        <taxon>Drosophilidae</taxon>
        <taxon>Drosophila</taxon>
    </lineage>
</organism>
<gene>
    <name evidence="4" type="primary">LOC117571512</name>
</gene>
<evidence type="ECO:0000259" key="2">
    <source>
        <dbReference type="PROSITE" id="PS50105"/>
    </source>
</evidence>
<dbReference type="OrthoDB" id="539213at2759"/>
<dbReference type="Proteomes" id="UP000515160">
    <property type="component" value="Chromosome 3"/>
</dbReference>
<dbReference type="Gene3D" id="1.10.150.50">
    <property type="entry name" value="Transcription Factor, Ets-1"/>
    <property type="match status" value="1"/>
</dbReference>
<proteinExistence type="predicted"/>
<reference evidence="4" key="1">
    <citation type="submission" date="2025-08" db="UniProtKB">
        <authorList>
            <consortium name="RefSeq"/>
        </authorList>
    </citation>
    <scope>IDENTIFICATION</scope>
    <source>
        <strain evidence="4">15112-1751.03</strain>
        <tissue evidence="4">Whole Adult</tissue>
    </source>
</reference>
<evidence type="ECO:0000313" key="3">
    <source>
        <dbReference type="Proteomes" id="UP000515160"/>
    </source>
</evidence>
<feature type="compositionally biased region" description="Polar residues" evidence="1">
    <location>
        <begin position="41"/>
        <end position="54"/>
    </location>
</feature>
<feature type="domain" description="SAM" evidence="2">
    <location>
        <begin position="151"/>
        <end position="206"/>
    </location>
</feature>
<evidence type="ECO:0000313" key="4">
    <source>
        <dbReference type="RefSeq" id="XP_034109576.1"/>
    </source>
</evidence>
<dbReference type="PROSITE" id="PS50105">
    <property type="entry name" value="SAM_DOMAIN"/>
    <property type="match status" value="1"/>
</dbReference>
<protein>
    <submittedName>
        <fullName evidence="4">Protein matrimony</fullName>
    </submittedName>
</protein>
<dbReference type="InterPro" id="IPR013761">
    <property type="entry name" value="SAM/pointed_sf"/>
</dbReference>